<feature type="domain" description="Aerotolerance regulator N-terminal" evidence="2">
    <location>
        <begin position="1"/>
        <end position="74"/>
    </location>
</feature>
<keyword evidence="4" id="KW-1185">Reference proteome</keyword>
<dbReference type="Pfam" id="PF07584">
    <property type="entry name" value="BatA"/>
    <property type="match status" value="1"/>
</dbReference>
<feature type="transmembrane region" description="Helical" evidence="1">
    <location>
        <begin position="56"/>
        <end position="78"/>
    </location>
</feature>
<dbReference type="NCBIfam" id="TIGR02226">
    <property type="entry name" value="two_anch"/>
    <property type="match status" value="1"/>
</dbReference>
<dbReference type="InterPro" id="IPR011933">
    <property type="entry name" value="Double_TM_dom"/>
</dbReference>
<keyword evidence="1" id="KW-0472">Membrane</keyword>
<feature type="transmembrane region" description="Helical" evidence="1">
    <location>
        <begin position="6"/>
        <end position="24"/>
    </location>
</feature>
<gene>
    <name evidence="3" type="ORF">OM944_05695</name>
</gene>
<evidence type="ECO:0000259" key="2">
    <source>
        <dbReference type="Pfam" id="PF07584"/>
    </source>
</evidence>
<dbReference type="EMBL" id="CP110226">
    <property type="protein sequence ID" value="UZD23986.1"/>
    <property type="molecule type" value="Genomic_DNA"/>
</dbReference>
<evidence type="ECO:0000313" key="4">
    <source>
        <dbReference type="Proteomes" id="UP001163156"/>
    </source>
</evidence>
<accession>A0ABY6MMS2</accession>
<sequence>MQFLQPILLWGLLGISIPILIHLWRGRRGQLIHWAAMHWLTSQESSVTKGFRLENLLVLFLRILALTLLVLLLSQVFLPALNQQTAERVVHLVQPDKLLVEEFRFELQQALNNGDEVYWADGDQTALSLGQLNPENKDFKLQASLDLLPQEVSKLVLYLVNSQQTVGESFYRSPIQPNLVLGTFALQGSGNEQIQFSEEVFFQVNKEGILDSISGESSGNVSAIQMDQLSYYFADIEDSEAEAIEASLEAIQDVYGLEFQEVDTEESAKLIFAQSLPKETATSKLYFVTTEFSFPTRKNLLIFSDTLDFEHAELVQNGRLPELILEKLLEFYDIEQQDAPWSLSQLSRRFLVAQDKWQEQKPNLNLLLLGLLLLCLALERYFANRQGV</sequence>
<protein>
    <submittedName>
        <fullName evidence="3">BatA domain-containing protein</fullName>
    </submittedName>
</protein>
<keyword evidence="1" id="KW-0812">Transmembrane</keyword>
<evidence type="ECO:0000256" key="1">
    <source>
        <dbReference type="SAM" id="Phobius"/>
    </source>
</evidence>
<feature type="transmembrane region" description="Helical" evidence="1">
    <location>
        <begin position="364"/>
        <end position="383"/>
    </location>
</feature>
<evidence type="ECO:0000313" key="3">
    <source>
        <dbReference type="EMBL" id="UZD23986.1"/>
    </source>
</evidence>
<proteinExistence type="predicted"/>
<dbReference type="RefSeq" id="WP_264810698.1">
    <property type="nucleotide sequence ID" value="NZ_CP110226.1"/>
</dbReference>
<dbReference type="InterPro" id="IPR024163">
    <property type="entry name" value="Aerotolerance_reg_N"/>
</dbReference>
<dbReference type="Proteomes" id="UP001163156">
    <property type="component" value="Chromosome"/>
</dbReference>
<reference evidence="3" key="1">
    <citation type="submission" date="2022-10" db="EMBL/GenBank/DDBJ databases">
        <title>Algoriphagus sp. a novel bacteria isolate from halophytes salicornia europaea.</title>
        <authorList>
            <person name="Peng Y."/>
            <person name="Jiang L."/>
            <person name="Lee J."/>
        </authorList>
    </citation>
    <scope>NUCLEOTIDE SEQUENCE</scope>
    <source>
        <strain evidence="3">TR-M5</strain>
    </source>
</reference>
<name>A0ABY6MMS2_9BACT</name>
<keyword evidence="1" id="KW-1133">Transmembrane helix</keyword>
<organism evidence="3 4">
    <name type="scientific">Algoriphagus halophytocola</name>
    <dbReference type="NCBI Taxonomy" id="2991499"/>
    <lineage>
        <taxon>Bacteria</taxon>
        <taxon>Pseudomonadati</taxon>
        <taxon>Bacteroidota</taxon>
        <taxon>Cytophagia</taxon>
        <taxon>Cytophagales</taxon>
        <taxon>Cyclobacteriaceae</taxon>
        <taxon>Algoriphagus</taxon>
    </lineage>
</organism>